<feature type="transmembrane region" description="Helical" evidence="10">
    <location>
        <begin position="114"/>
        <end position="133"/>
    </location>
</feature>
<dbReference type="CDD" id="cd17361">
    <property type="entry name" value="MFS_STP"/>
    <property type="match status" value="1"/>
</dbReference>
<keyword evidence="7 10" id="KW-1133">Transmembrane helix</keyword>
<dbReference type="InterPro" id="IPR045262">
    <property type="entry name" value="STP/PLT_plant"/>
</dbReference>
<evidence type="ECO:0000313" key="12">
    <source>
        <dbReference type="EMBL" id="WVZ50788.1"/>
    </source>
</evidence>
<keyword evidence="13" id="KW-1185">Reference proteome</keyword>
<feature type="transmembrane region" description="Helical" evidence="10">
    <location>
        <begin position="386"/>
        <end position="404"/>
    </location>
</feature>
<dbReference type="PROSITE" id="PS00217">
    <property type="entry name" value="SUGAR_TRANSPORT_2"/>
    <property type="match status" value="1"/>
</dbReference>
<dbReference type="InterPro" id="IPR044778">
    <property type="entry name" value="MFS_STP/MST-like_plant"/>
</dbReference>
<dbReference type="GO" id="GO:0015293">
    <property type="term" value="F:symporter activity"/>
    <property type="evidence" value="ECO:0007669"/>
    <property type="project" value="UniProtKB-KW"/>
</dbReference>
<dbReference type="GO" id="GO:0015145">
    <property type="term" value="F:monosaccharide transmembrane transporter activity"/>
    <property type="evidence" value="ECO:0007669"/>
    <property type="project" value="InterPro"/>
</dbReference>
<dbReference type="SUPFAM" id="SSF103473">
    <property type="entry name" value="MFS general substrate transporter"/>
    <property type="match status" value="1"/>
</dbReference>
<dbReference type="InterPro" id="IPR036259">
    <property type="entry name" value="MFS_trans_sf"/>
</dbReference>
<comment type="similarity">
    <text evidence="2 9">Belongs to the major facilitator superfamily. Sugar transporter (TC 2.A.1.1) family.</text>
</comment>
<evidence type="ECO:0000256" key="2">
    <source>
        <dbReference type="ARBA" id="ARBA00010992"/>
    </source>
</evidence>
<name>A0AAQ3PN35_PASNO</name>
<feature type="transmembrane region" description="Helical" evidence="10">
    <location>
        <begin position="205"/>
        <end position="224"/>
    </location>
</feature>
<evidence type="ECO:0000313" key="13">
    <source>
        <dbReference type="Proteomes" id="UP001341281"/>
    </source>
</evidence>
<accession>A0AAQ3PN35</accession>
<dbReference type="EMBL" id="CP144745">
    <property type="protein sequence ID" value="WVZ50788.1"/>
    <property type="molecule type" value="Genomic_DNA"/>
</dbReference>
<evidence type="ECO:0000256" key="7">
    <source>
        <dbReference type="ARBA" id="ARBA00022989"/>
    </source>
</evidence>
<dbReference type="InterPro" id="IPR005829">
    <property type="entry name" value="Sugar_transporter_CS"/>
</dbReference>
<comment type="subcellular location">
    <subcellularLocation>
        <location evidence="1">Membrane</location>
        <topology evidence="1">Multi-pass membrane protein</topology>
    </subcellularLocation>
</comment>
<dbReference type="PRINTS" id="PR00171">
    <property type="entry name" value="SUGRTRNSPORT"/>
</dbReference>
<dbReference type="NCBIfam" id="TIGR00879">
    <property type="entry name" value="SP"/>
    <property type="match status" value="1"/>
</dbReference>
<dbReference type="Gene3D" id="1.20.1250.20">
    <property type="entry name" value="MFS general substrate transporter like domains"/>
    <property type="match status" value="1"/>
</dbReference>
<feature type="transmembrane region" description="Helical" evidence="10">
    <location>
        <begin position="288"/>
        <end position="310"/>
    </location>
</feature>
<evidence type="ECO:0000256" key="9">
    <source>
        <dbReference type="RuleBase" id="RU003346"/>
    </source>
</evidence>
<dbReference type="GO" id="GO:0016020">
    <property type="term" value="C:membrane"/>
    <property type="evidence" value="ECO:0007669"/>
    <property type="project" value="UniProtKB-SubCell"/>
</dbReference>
<evidence type="ECO:0000256" key="3">
    <source>
        <dbReference type="ARBA" id="ARBA00022448"/>
    </source>
</evidence>
<keyword evidence="3 9" id="KW-0813">Transport</keyword>
<gene>
    <name evidence="12" type="ORF">U9M48_002012</name>
</gene>
<evidence type="ECO:0000256" key="8">
    <source>
        <dbReference type="ARBA" id="ARBA00023136"/>
    </source>
</evidence>
<evidence type="ECO:0000256" key="5">
    <source>
        <dbReference type="ARBA" id="ARBA00022692"/>
    </source>
</evidence>
<protein>
    <recommendedName>
        <fullName evidence="11">Major facilitator superfamily (MFS) profile domain-containing protein</fullName>
    </recommendedName>
</protein>
<dbReference type="InterPro" id="IPR020846">
    <property type="entry name" value="MFS_dom"/>
</dbReference>
<proteinExistence type="inferred from homology"/>
<sequence length="511" mass="54791">MAVGPVGAGGEDGRQYGGRITMFVALSCVTAAMGGAIFGYDLGTSGGVSSMGSFLKEFFPDVYRRMEGDVRVSNYCKFDSQLLTLFTSSLYIAGLLTAMLLSSWFTARRGRRPSMIIGGAAFLAGAAVSGGAVNVYMAILGRALLGVGLGFANQAVLLYLSEMAPARFRGAFSNGFQLSLCLGSLAANIINYGAEKITGGWGWRLSLGLAGVPAALFTLGAVFLPETPNSLVQQGEDRGKVRALLQRIRGTDAVDDELDDIVAANDAAQGGENGLRLLLSQPRYRPQLAVAVLMPAFTQLNGINAIGFYAPVLLRTVGMGESLALLSTVITVVIYTASTVVFVFVIDRFGRRTLLIAGSLQMLASEVMIGAILEAELGDEGGMGRGYAAALFVLIGVYVAGYSWSWGPMTWLVPTEVFPLEVRAAGQSVTVASGFVFTIFIAQGFLAMLCRMRAWLFFFFAGWIVVMTGFVYWFLPETKGMPIEQVGKVWKEHWFWGRVVGLHDLQATEKL</sequence>
<feature type="transmembrane region" description="Helical" evidence="10">
    <location>
        <begin position="82"/>
        <end position="102"/>
    </location>
</feature>
<dbReference type="PROSITE" id="PS50850">
    <property type="entry name" value="MFS"/>
    <property type="match status" value="1"/>
</dbReference>
<dbReference type="AlphaFoldDB" id="A0AAQ3PN35"/>
<feature type="transmembrane region" description="Helical" evidence="10">
    <location>
        <begin position="454"/>
        <end position="475"/>
    </location>
</feature>
<feature type="transmembrane region" description="Helical" evidence="10">
    <location>
        <begin position="424"/>
        <end position="442"/>
    </location>
</feature>
<dbReference type="Proteomes" id="UP001341281">
    <property type="component" value="Chromosome 01"/>
</dbReference>
<dbReference type="PANTHER" id="PTHR23500">
    <property type="entry name" value="SOLUTE CARRIER FAMILY 2, FACILITATED GLUCOSE TRANSPORTER"/>
    <property type="match status" value="1"/>
</dbReference>
<dbReference type="Pfam" id="PF00083">
    <property type="entry name" value="Sugar_tr"/>
    <property type="match status" value="1"/>
</dbReference>
<evidence type="ECO:0000256" key="4">
    <source>
        <dbReference type="ARBA" id="ARBA00022597"/>
    </source>
</evidence>
<dbReference type="FunFam" id="1.20.1250.20:FF:000002">
    <property type="entry name" value="Sugar transport protein 13"/>
    <property type="match status" value="1"/>
</dbReference>
<feature type="transmembrane region" description="Helical" evidence="10">
    <location>
        <begin position="139"/>
        <end position="160"/>
    </location>
</feature>
<dbReference type="PANTHER" id="PTHR23500:SF127">
    <property type="entry name" value="OS05G0169700 PROTEIN"/>
    <property type="match status" value="1"/>
</dbReference>
<keyword evidence="5 10" id="KW-0812">Transmembrane</keyword>
<organism evidence="12 13">
    <name type="scientific">Paspalum notatum var. saurae</name>
    <dbReference type="NCBI Taxonomy" id="547442"/>
    <lineage>
        <taxon>Eukaryota</taxon>
        <taxon>Viridiplantae</taxon>
        <taxon>Streptophyta</taxon>
        <taxon>Embryophyta</taxon>
        <taxon>Tracheophyta</taxon>
        <taxon>Spermatophyta</taxon>
        <taxon>Magnoliopsida</taxon>
        <taxon>Liliopsida</taxon>
        <taxon>Poales</taxon>
        <taxon>Poaceae</taxon>
        <taxon>PACMAD clade</taxon>
        <taxon>Panicoideae</taxon>
        <taxon>Andropogonodae</taxon>
        <taxon>Paspaleae</taxon>
        <taxon>Paspalinae</taxon>
        <taxon>Paspalum</taxon>
    </lineage>
</organism>
<reference evidence="12 13" key="1">
    <citation type="submission" date="2024-02" db="EMBL/GenBank/DDBJ databases">
        <title>High-quality chromosome-scale genome assembly of Pensacola bahiagrass (Paspalum notatum Flugge var. saurae).</title>
        <authorList>
            <person name="Vega J.M."/>
            <person name="Podio M."/>
            <person name="Orjuela J."/>
            <person name="Siena L.A."/>
            <person name="Pessino S.C."/>
            <person name="Combes M.C."/>
            <person name="Mariac C."/>
            <person name="Albertini E."/>
            <person name="Pupilli F."/>
            <person name="Ortiz J.P.A."/>
            <person name="Leblanc O."/>
        </authorList>
    </citation>
    <scope>NUCLEOTIDE SEQUENCE [LARGE SCALE GENOMIC DNA]</scope>
    <source>
        <strain evidence="12">R1</strain>
        <tissue evidence="12">Leaf</tissue>
    </source>
</reference>
<feature type="transmembrane region" description="Helical" evidence="10">
    <location>
        <begin position="20"/>
        <end position="40"/>
    </location>
</feature>
<evidence type="ECO:0000259" key="11">
    <source>
        <dbReference type="PROSITE" id="PS50850"/>
    </source>
</evidence>
<feature type="transmembrane region" description="Helical" evidence="10">
    <location>
        <begin position="322"/>
        <end position="346"/>
    </location>
</feature>
<keyword evidence="6" id="KW-0769">Symport</keyword>
<keyword evidence="8 10" id="KW-0472">Membrane</keyword>
<evidence type="ECO:0000256" key="6">
    <source>
        <dbReference type="ARBA" id="ARBA00022847"/>
    </source>
</evidence>
<dbReference type="InterPro" id="IPR005828">
    <property type="entry name" value="MFS_sugar_transport-like"/>
</dbReference>
<keyword evidence="4" id="KW-0762">Sugar transport</keyword>
<evidence type="ECO:0000256" key="10">
    <source>
        <dbReference type="SAM" id="Phobius"/>
    </source>
</evidence>
<evidence type="ECO:0000256" key="1">
    <source>
        <dbReference type="ARBA" id="ARBA00004141"/>
    </source>
</evidence>
<feature type="transmembrane region" description="Helical" evidence="10">
    <location>
        <begin position="172"/>
        <end position="193"/>
    </location>
</feature>
<dbReference type="InterPro" id="IPR003663">
    <property type="entry name" value="Sugar/inositol_transpt"/>
</dbReference>
<feature type="domain" description="Major facilitator superfamily (MFS) profile" evidence="11">
    <location>
        <begin position="27"/>
        <end position="479"/>
    </location>
</feature>